<gene>
    <name evidence="7" type="ORF">P8C59_007802</name>
</gene>
<evidence type="ECO:0000259" key="6">
    <source>
        <dbReference type="SMART" id="SM00576"/>
    </source>
</evidence>
<name>A0AAD9I964_9PEZI</name>
<sequence>MAPPPTVFHALLRPAVLQILRAAGYSHTRAPVLDSLTDLAVRYFFRLCQVTAACAAQSGASEDGTPDLADVRLALQFVGALLPEKLQQEQEFFGVEDTRGTDEFVAWAEGAVNREIRRVALDGNEEAMDWLDALKKKHSKTDDDTKYMGTLLGRPVEHGDVTVEGGECPTIAMWEEKLKAAARRSPEVVEGRRRQSSETPSSGLSSLGDGTIVDEMEFE</sequence>
<dbReference type="InterPro" id="IPR006565">
    <property type="entry name" value="BTP"/>
</dbReference>
<organism evidence="7 8">
    <name type="scientific">Phyllachora maydis</name>
    <dbReference type="NCBI Taxonomy" id="1825666"/>
    <lineage>
        <taxon>Eukaryota</taxon>
        <taxon>Fungi</taxon>
        <taxon>Dikarya</taxon>
        <taxon>Ascomycota</taxon>
        <taxon>Pezizomycotina</taxon>
        <taxon>Sordariomycetes</taxon>
        <taxon>Sordariomycetidae</taxon>
        <taxon>Phyllachorales</taxon>
        <taxon>Phyllachoraceae</taxon>
        <taxon>Phyllachora</taxon>
    </lineage>
</organism>
<comment type="subcellular location">
    <subcellularLocation>
        <location evidence="1">Nucleus</location>
    </subcellularLocation>
</comment>
<dbReference type="GO" id="GO:0046982">
    <property type="term" value="F:protein heterodimerization activity"/>
    <property type="evidence" value="ECO:0007669"/>
    <property type="project" value="InterPro"/>
</dbReference>
<evidence type="ECO:0000256" key="1">
    <source>
        <dbReference type="ARBA" id="ARBA00004123"/>
    </source>
</evidence>
<proteinExistence type="predicted"/>
<feature type="domain" description="Bromodomain associated" evidence="6">
    <location>
        <begin position="5"/>
        <end position="84"/>
    </location>
</feature>
<evidence type="ECO:0000256" key="2">
    <source>
        <dbReference type="ARBA" id="ARBA00023015"/>
    </source>
</evidence>
<feature type="compositionally biased region" description="Basic and acidic residues" evidence="5">
    <location>
        <begin position="182"/>
        <end position="196"/>
    </location>
</feature>
<dbReference type="Proteomes" id="UP001217918">
    <property type="component" value="Unassembled WGS sequence"/>
</dbReference>
<evidence type="ECO:0000313" key="7">
    <source>
        <dbReference type="EMBL" id="KAK2073521.1"/>
    </source>
</evidence>
<dbReference type="AlphaFoldDB" id="A0AAD9I964"/>
<evidence type="ECO:0000313" key="8">
    <source>
        <dbReference type="Proteomes" id="UP001217918"/>
    </source>
</evidence>
<evidence type="ECO:0000256" key="5">
    <source>
        <dbReference type="SAM" id="MobiDB-lite"/>
    </source>
</evidence>
<evidence type="ECO:0000256" key="4">
    <source>
        <dbReference type="ARBA" id="ARBA00023242"/>
    </source>
</evidence>
<dbReference type="SMART" id="SM00576">
    <property type="entry name" value="BTP"/>
    <property type="match status" value="1"/>
</dbReference>
<dbReference type="EMBL" id="JAQQPM010000007">
    <property type="protein sequence ID" value="KAK2073521.1"/>
    <property type="molecule type" value="Genomic_DNA"/>
</dbReference>
<keyword evidence="8" id="KW-1185">Reference proteome</keyword>
<protein>
    <recommendedName>
        <fullName evidence="6">Bromodomain associated domain-containing protein</fullName>
    </recommendedName>
</protein>
<accession>A0AAD9I964</accession>
<keyword evidence="3" id="KW-0804">Transcription</keyword>
<comment type="caution">
    <text evidence="7">The sequence shown here is derived from an EMBL/GenBank/DDBJ whole genome shotgun (WGS) entry which is preliminary data.</text>
</comment>
<dbReference type="InterPro" id="IPR009072">
    <property type="entry name" value="Histone-fold"/>
</dbReference>
<feature type="region of interest" description="Disordered" evidence="5">
    <location>
        <begin position="182"/>
        <end position="219"/>
    </location>
</feature>
<dbReference type="GO" id="GO:0005634">
    <property type="term" value="C:nucleus"/>
    <property type="evidence" value="ECO:0007669"/>
    <property type="project" value="UniProtKB-SubCell"/>
</dbReference>
<dbReference type="CDD" id="cd00076">
    <property type="entry name" value="HFD_SF"/>
    <property type="match status" value="1"/>
</dbReference>
<dbReference type="Gene3D" id="1.10.20.10">
    <property type="entry name" value="Histone, subunit A"/>
    <property type="match status" value="1"/>
</dbReference>
<keyword evidence="2" id="KW-0805">Transcription regulation</keyword>
<keyword evidence="4" id="KW-0539">Nucleus</keyword>
<reference evidence="7" key="1">
    <citation type="journal article" date="2023" name="Mol. Plant Microbe Interact.">
        <title>Elucidating the Obligate Nature and Biological Capacity of an Invasive Fungal Corn Pathogen.</title>
        <authorList>
            <person name="MacCready J.S."/>
            <person name="Roggenkamp E.M."/>
            <person name="Gdanetz K."/>
            <person name="Chilvers M.I."/>
        </authorList>
    </citation>
    <scope>NUCLEOTIDE SEQUENCE</scope>
    <source>
        <strain evidence="7">PM02</strain>
    </source>
</reference>
<dbReference type="Pfam" id="PF07524">
    <property type="entry name" value="Bromo_TP"/>
    <property type="match status" value="1"/>
</dbReference>
<evidence type="ECO:0000256" key="3">
    <source>
        <dbReference type="ARBA" id="ARBA00023163"/>
    </source>
</evidence>